<dbReference type="EMBL" id="BMAR01000003">
    <property type="protein sequence ID" value="GFR42585.1"/>
    <property type="molecule type" value="Genomic_DNA"/>
</dbReference>
<evidence type="ECO:0000256" key="1">
    <source>
        <dbReference type="SAM" id="SignalP"/>
    </source>
</evidence>
<reference evidence="2 3" key="1">
    <citation type="journal article" date="2021" name="Sci. Rep.">
        <title>Genome sequencing of the multicellular alga Astrephomene provides insights into convergent evolution of germ-soma differentiation.</title>
        <authorList>
            <person name="Yamashita S."/>
            <person name="Yamamoto K."/>
            <person name="Matsuzaki R."/>
            <person name="Suzuki S."/>
            <person name="Yamaguchi H."/>
            <person name="Hirooka S."/>
            <person name="Minakuchi Y."/>
            <person name="Miyagishima S."/>
            <person name="Kawachi M."/>
            <person name="Toyoda A."/>
            <person name="Nozaki H."/>
        </authorList>
    </citation>
    <scope>NUCLEOTIDE SEQUENCE [LARGE SCALE GENOMIC DNA]</scope>
    <source>
        <strain evidence="2 3">NIES-4017</strain>
    </source>
</reference>
<protein>
    <submittedName>
        <fullName evidence="2">Uncharacterized protein</fullName>
    </submittedName>
</protein>
<feature type="signal peptide" evidence="1">
    <location>
        <begin position="1"/>
        <end position="20"/>
    </location>
</feature>
<accession>A0AAD3DIR5</accession>
<dbReference type="Proteomes" id="UP001054857">
    <property type="component" value="Unassembled WGS sequence"/>
</dbReference>
<gene>
    <name evidence="2" type="ORF">Agub_g3512</name>
</gene>
<keyword evidence="1" id="KW-0732">Signal</keyword>
<name>A0AAD3DIR5_9CHLO</name>
<comment type="caution">
    <text evidence="2">The sequence shown here is derived from an EMBL/GenBank/DDBJ whole genome shotgun (WGS) entry which is preliminary data.</text>
</comment>
<organism evidence="2 3">
    <name type="scientific">Astrephomene gubernaculifera</name>
    <dbReference type="NCBI Taxonomy" id="47775"/>
    <lineage>
        <taxon>Eukaryota</taxon>
        <taxon>Viridiplantae</taxon>
        <taxon>Chlorophyta</taxon>
        <taxon>core chlorophytes</taxon>
        <taxon>Chlorophyceae</taxon>
        <taxon>CS clade</taxon>
        <taxon>Chlamydomonadales</taxon>
        <taxon>Astrephomenaceae</taxon>
        <taxon>Astrephomene</taxon>
    </lineage>
</organism>
<feature type="chain" id="PRO_5041916188" evidence="1">
    <location>
        <begin position="21"/>
        <end position="241"/>
    </location>
</feature>
<dbReference type="AlphaFoldDB" id="A0AAD3DIR5"/>
<proteinExistence type="predicted"/>
<keyword evidence="3" id="KW-1185">Reference proteome</keyword>
<evidence type="ECO:0000313" key="2">
    <source>
        <dbReference type="EMBL" id="GFR42585.1"/>
    </source>
</evidence>
<evidence type="ECO:0000313" key="3">
    <source>
        <dbReference type="Proteomes" id="UP001054857"/>
    </source>
</evidence>
<sequence>MQAFFTILVALACLPATTLAARNAFLTKPMSDVETTAWHNPQADNVEMLSMRDFDAVEILRYEYEALDIFLDKELQYFGSYGGYGGYAGYGFYGYYGEFERSITFMYGGGVQEDYSFTPEALVSGEYMMEDSEHRHIPNPNQLSKSRRRSLLATNVDDLSATVGPSYGGPLYGGDWSDSGDVGRRVLYGTHSGYYGGVYYGSYLRPLMAFGGYYGGSGRVTEEAEQGWSDSLLGELAKEAR</sequence>